<comment type="caution">
    <text evidence="1">The sequence shown here is derived from an EMBL/GenBank/DDBJ whole genome shotgun (WGS) entry which is preliminary data.</text>
</comment>
<reference evidence="1 2" key="1">
    <citation type="submission" date="2023-05" db="EMBL/GenBank/DDBJ databases">
        <title>B98-5 Cell Line De Novo Hybrid Assembly: An Optical Mapping Approach.</title>
        <authorList>
            <person name="Kananen K."/>
            <person name="Auerbach J.A."/>
            <person name="Kautto E."/>
            <person name="Blachly J.S."/>
        </authorList>
    </citation>
    <scope>NUCLEOTIDE SEQUENCE [LARGE SCALE GENOMIC DNA]</scope>
    <source>
        <strain evidence="1">B95-8</strain>
        <tissue evidence="1">Cell line</tissue>
    </source>
</reference>
<protein>
    <submittedName>
        <fullName evidence="1">Uncharacterized protein</fullName>
    </submittedName>
</protein>
<sequence length="114" mass="12563">MALSCRRTSGNRLHRTLRSDDIKSPPCYGLWRMLWVSSSRPCPPSPVWMRTPEAQESTRVRRVSAGTRGARLGVWPQPSLGRGGGFDFQESRWGRQSLWVPARAGSGPLGGGVS</sequence>
<evidence type="ECO:0000313" key="1">
    <source>
        <dbReference type="EMBL" id="KAK2089831.1"/>
    </source>
</evidence>
<proteinExistence type="predicted"/>
<dbReference type="EMBL" id="JASSZA010000018">
    <property type="protein sequence ID" value="KAK2089831.1"/>
    <property type="molecule type" value="Genomic_DNA"/>
</dbReference>
<evidence type="ECO:0000313" key="2">
    <source>
        <dbReference type="Proteomes" id="UP001266305"/>
    </source>
</evidence>
<gene>
    <name evidence="1" type="ORF">P7K49_032497</name>
</gene>
<accession>A0ABQ9TYG2</accession>
<organism evidence="1 2">
    <name type="scientific">Saguinus oedipus</name>
    <name type="common">Cotton-top tamarin</name>
    <name type="synonym">Oedipomidas oedipus</name>
    <dbReference type="NCBI Taxonomy" id="9490"/>
    <lineage>
        <taxon>Eukaryota</taxon>
        <taxon>Metazoa</taxon>
        <taxon>Chordata</taxon>
        <taxon>Craniata</taxon>
        <taxon>Vertebrata</taxon>
        <taxon>Euteleostomi</taxon>
        <taxon>Mammalia</taxon>
        <taxon>Eutheria</taxon>
        <taxon>Euarchontoglires</taxon>
        <taxon>Primates</taxon>
        <taxon>Haplorrhini</taxon>
        <taxon>Platyrrhini</taxon>
        <taxon>Cebidae</taxon>
        <taxon>Callitrichinae</taxon>
        <taxon>Saguinus</taxon>
    </lineage>
</organism>
<name>A0ABQ9TYG2_SAGOE</name>
<dbReference type="Proteomes" id="UP001266305">
    <property type="component" value="Unassembled WGS sequence"/>
</dbReference>
<keyword evidence="2" id="KW-1185">Reference proteome</keyword>